<sequence>MIPEITITCSTGKVFINNVTVEQYKKYAALMEKNGSDKITDALFFNKRIIQEIFGNRMSLDELGEVDVIEFLTASKGIHFIMQDIVSDALLNIVEAEPIEREASAFDEYDRENGYEDEEQEEQNTWKICGEIVDRVTKIAIRLMRESYGQCMKENIIELLKYLKFELETVNENT</sequence>
<dbReference type="GeneID" id="62696299"/>
<organism evidence="1 2">
    <name type="scientific">Clostridium scindens (strain ATCC 35704 / DSM 5676 / VPI 13733 / 19)</name>
    <dbReference type="NCBI Taxonomy" id="411468"/>
    <lineage>
        <taxon>Bacteria</taxon>
        <taxon>Bacillati</taxon>
        <taxon>Bacillota</taxon>
        <taxon>Clostridia</taxon>
        <taxon>Lachnospirales</taxon>
        <taxon>Lachnospiraceae</taxon>
    </lineage>
</organism>
<dbReference type="EMBL" id="CP036170">
    <property type="protein sequence ID" value="QBF74691.1"/>
    <property type="molecule type" value="Genomic_DNA"/>
</dbReference>
<dbReference type="HOGENOM" id="CLU_1559992_0_0_9"/>
<proteinExistence type="predicted"/>
<dbReference type="AlphaFoldDB" id="B0NDH0"/>
<protein>
    <submittedName>
        <fullName evidence="1">Uncharacterized protein</fullName>
    </submittedName>
</protein>
<name>B0NDH0_CLOS5</name>
<dbReference type="RefSeq" id="WP_004605271.1">
    <property type="nucleotide sequence ID" value="NZ_CP036170.1"/>
</dbReference>
<dbReference type="eggNOG" id="ENOG5033Z2T">
    <property type="taxonomic scope" value="Bacteria"/>
</dbReference>
<gene>
    <name evidence="1" type="ORF">HDCHBGLK_02093</name>
</gene>
<reference evidence="1 2" key="1">
    <citation type="journal article" date="2019" name="Appl. Environ. Microbiol.">
        <title>Clostridium scindens ATCC 35704: integration of nutritional requirements, the complete genome sequence, and global transcriptional responses to bile acids.</title>
        <authorList>
            <person name="Devendran S."/>
            <person name="Shrestha R."/>
            <person name="Alves J.M.P."/>
            <person name="Wolf P.G."/>
            <person name="Ly L."/>
            <person name="Hernandez A.G."/>
            <person name="Mendez-Garcia C."/>
            <person name="Inboden A."/>
            <person name="Wiley J."/>
            <person name="Paul O."/>
            <person name="Allen A."/>
            <person name="Springer E."/>
            <person name="Wright C.L."/>
            <person name="Fields C.J."/>
            <person name="Daniel S.L."/>
            <person name="Ridlon J.M."/>
        </authorList>
    </citation>
    <scope>NUCLEOTIDE SEQUENCE [LARGE SCALE GENOMIC DNA]</scope>
    <source>
        <strain evidence="1 2">ATCC 35704</strain>
    </source>
</reference>
<evidence type="ECO:0000313" key="1">
    <source>
        <dbReference type="EMBL" id="QBF74691.1"/>
    </source>
</evidence>
<dbReference type="Proteomes" id="UP000289664">
    <property type="component" value="Chromosome"/>
</dbReference>
<dbReference type="KEGG" id="csci:HDCHBGLK_02093"/>
<accession>B0NDH0</accession>
<evidence type="ECO:0000313" key="2">
    <source>
        <dbReference type="Proteomes" id="UP000289664"/>
    </source>
</evidence>
<keyword evidence="2" id="KW-1185">Reference proteome</keyword>
<dbReference type="STRING" id="411468.CLOSCI_01498"/>
<dbReference type="OrthoDB" id="2067342at2"/>